<dbReference type="EMBL" id="JZWT02000006">
    <property type="protein sequence ID" value="MFB6490213.1"/>
    <property type="molecule type" value="Genomic_DNA"/>
</dbReference>
<evidence type="ECO:0000313" key="1">
    <source>
        <dbReference type="EMBL" id="MFB6490213.1"/>
    </source>
</evidence>
<accession>A0ACC6V043</accession>
<protein>
    <submittedName>
        <fullName evidence="1">Pentalenene synthase</fullName>
    </submittedName>
</protein>
<name>A0ACC6V043_9CREN</name>
<sequence>MRAIAVITEVELPDKFGEDLAGLFFGEIAVSVIKGEVAEKRAALNVARGQLRADVLFELLSVMPRFHKTVYIIDGDAYVPGLNFVFGVAADDKALVFTERLRSRDPAVFYLRLLKEVAHELGHAFGLPHCPNPRCVMSFSNTLADTDYKGPGFCPQCAARLRKTLGGK</sequence>
<dbReference type="Proteomes" id="UP000033636">
    <property type="component" value="Unassembled WGS sequence"/>
</dbReference>
<reference evidence="1" key="1">
    <citation type="submission" date="2024-07" db="EMBL/GenBank/DDBJ databases">
        <title>Metagenome and Metagenome-Assembled Genomes of Archaea from a hot spring from the geothermal field of Los Azufres, Mexico.</title>
        <authorList>
            <person name="Marin-Paredes R."/>
            <person name="Martinez-Romero E."/>
            <person name="Servin-Garciduenas L.E."/>
        </authorList>
    </citation>
    <scope>NUCLEOTIDE SEQUENCE</scope>
</reference>
<comment type="caution">
    <text evidence="1">The sequence shown here is derived from an EMBL/GenBank/DDBJ whole genome shotgun (WGS) entry which is preliminary data.</text>
</comment>
<organism evidence="1 2">
    <name type="scientific">Thermoproteus sp. AZ2</name>
    <dbReference type="NCBI Taxonomy" id="1609232"/>
    <lineage>
        <taxon>Archaea</taxon>
        <taxon>Thermoproteota</taxon>
        <taxon>Thermoprotei</taxon>
        <taxon>Thermoproteales</taxon>
        <taxon>Thermoproteaceae</taxon>
        <taxon>Thermoproteus</taxon>
    </lineage>
</organism>
<proteinExistence type="predicted"/>
<evidence type="ECO:0000313" key="2">
    <source>
        <dbReference type="Proteomes" id="UP000033636"/>
    </source>
</evidence>
<gene>
    <name evidence="1" type="ORF">TU35_003020</name>
</gene>